<dbReference type="AlphaFoldDB" id="A0A4V2PHU4"/>
<reference evidence="2 3" key="1">
    <citation type="submission" date="2019-03" db="EMBL/GenBank/DDBJ databases">
        <title>Sequencing the genomes of 1000 actinobacteria strains.</title>
        <authorList>
            <person name="Klenk H.-P."/>
        </authorList>
    </citation>
    <scope>NUCLEOTIDE SEQUENCE [LARGE SCALE GENOMIC DNA]</scope>
    <source>
        <strain evidence="2 3">DSM 44969</strain>
    </source>
</reference>
<protein>
    <submittedName>
        <fullName evidence="2">Uncharacterized protein</fullName>
    </submittedName>
</protein>
<dbReference type="EMBL" id="SMFZ01000002">
    <property type="protein sequence ID" value="TCK21676.1"/>
    <property type="molecule type" value="Genomic_DNA"/>
</dbReference>
<evidence type="ECO:0000313" key="3">
    <source>
        <dbReference type="Proteomes" id="UP000295560"/>
    </source>
</evidence>
<accession>A0A4V2PHU4</accession>
<feature type="coiled-coil region" evidence="1">
    <location>
        <begin position="204"/>
        <end position="231"/>
    </location>
</feature>
<dbReference type="Proteomes" id="UP000295560">
    <property type="component" value="Unassembled WGS sequence"/>
</dbReference>
<evidence type="ECO:0000313" key="2">
    <source>
        <dbReference type="EMBL" id="TCK21676.1"/>
    </source>
</evidence>
<keyword evidence="1" id="KW-0175">Coiled coil</keyword>
<comment type="caution">
    <text evidence="2">The sequence shown here is derived from an EMBL/GenBank/DDBJ whole genome shotgun (WGS) entry which is preliminary data.</text>
</comment>
<organism evidence="2 3">
    <name type="scientific">Pseudonocardia endophytica</name>
    <dbReference type="NCBI Taxonomy" id="401976"/>
    <lineage>
        <taxon>Bacteria</taxon>
        <taxon>Bacillati</taxon>
        <taxon>Actinomycetota</taxon>
        <taxon>Actinomycetes</taxon>
        <taxon>Pseudonocardiales</taxon>
        <taxon>Pseudonocardiaceae</taxon>
        <taxon>Pseudonocardia</taxon>
    </lineage>
</organism>
<sequence length="231" mass="25060">MLRFSRTPQERPAGPLVGYKLAYPMLSADGTVAAFSGVTLGRAHVYRWVDDAICAHGSRHECPSRWCDCGFYCFHEVADARELACAPEHQGAVQLEIVASGRFRRYELGLRYSRQRVRSVRLRACRCGRAGTVLADTGSGSAGWRRLDPVCPACAGHRPVLTPDDFGRLAGDVRVLCDEAAGPVVSTALGPVPPAEVPQDAGAVAVLTAEVALLQAQMERMQQRLDELEGR</sequence>
<dbReference type="RefSeq" id="WP_132430398.1">
    <property type="nucleotide sequence ID" value="NZ_SMFZ01000002.1"/>
</dbReference>
<proteinExistence type="predicted"/>
<evidence type="ECO:0000256" key="1">
    <source>
        <dbReference type="SAM" id="Coils"/>
    </source>
</evidence>
<gene>
    <name evidence="2" type="ORF">EV378_5666</name>
</gene>
<dbReference type="OrthoDB" id="3570195at2"/>
<keyword evidence="3" id="KW-1185">Reference proteome</keyword>
<name>A0A4V2PHU4_PSEEN</name>